<feature type="domain" description="HTH cro/C1-type" evidence="1">
    <location>
        <begin position="34"/>
        <end position="81"/>
    </location>
</feature>
<evidence type="ECO:0000259" key="1">
    <source>
        <dbReference type="PROSITE" id="PS50943"/>
    </source>
</evidence>
<dbReference type="RefSeq" id="WP_276092573.1">
    <property type="nucleotide sequence ID" value="NZ_JARJBC010000003.1"/>
</dbReference>
<protein>
    <submittedName>
        <fullName evidence="2">Helix-turn-helix transcriptional regulator</fullName>
    </submittedName>
</protein>
<dbReference type="PANTHER" id="PTHR35010:SF2">
    <property type="entry name" value="BLL4672 PROTEIN"/>
    <property type="match status" value="1"/>
</dbReference>
<dbReference type="Proteomes" id="UP001216579">
    <property type="component" value="Unassembled WGS sequence"/>
</dbReference>
<gene>
    <name evidence="2" type="ORF">P3G67_06240</name>
</gene>
<dbReference type="PROSITE" id="PS50943">
    <property type="entry name" value="HTH_CROC1"/>
    <property type="match status" value="1"/>
</dbReference>
<evidence type="ECO:0000313" key="3">
    <source>
        <dbReference type="Proteomes" id="UP001216579"/>
    </source>
</evidence>
<dbReference type="PANTHER" id="PTHR35010">
    <property type="entry name" value="BLL4672 PROTEIN-RELATED"/>
    <property type="match status" value="1"/>
</dbReference>
<dbReference type="InterPro" id="IPR010982">
    <property type="entry name" value="Lambda_DNA-bd_dom_sf"/>
</dbReference>
<dbReference type="Pfam" id="PF13560">
    <property type="entry name" value="HTH_31"/>
    <property type="match status" value="1"/>
</dbReference>
<keyword evidence="3" id="KW-1185">Reference proteome</keyword>
<dbReference type="InterPro" id="IPR001387">
    <property type="entry name" value="Cro/C1-type_HTH"/>
</dbReference>
<dbReference type="Gene3D" id="3.30.450.180">
    <property type="match status" value="1"/>
</dbReference>
<dbReference type="InterPro" id="IPR041413">
    <property type="entry name" value="MLTR_LBD"/>
</dbReference>
<dbReference type="EMBL" id="JARJBC010000003">
    <property type="protein sequence ID" value="MDF3288838.1"/>
    <property type="molecule type" value="Genomic_DNA"/>
</dbReference>
<comment type="caution">
    <text evidence="2">The sequence shown here is derived from an EMBL/GenBank/DDBJ whole genome shotgun (WGS) entry which is preliminary data.</text>
</comment>
<name>A0ABT5ZG91_9ACTN</name>
<dbReference type="Pfam" id="PF17765">
    <property type="entry name" value="MLTR_LBD"/>
    <property type="match status" value="1"/>
</dbReference>
<reference evidence="2 3" key="1">
    <citation type="submission" date="2023-03" db="EMBL/GenBank/DDBJ databases">
        <title>Draft genome sequence of Streptomyces sp. RB6PN23 isolated from peat swamp forest in Thailand.</title>
        <authorList>
            <person name="Klaysubun C."/>
            <person name="Duangmal K."/>
        </authorList>
    </citation>
    <scope>NUCLEOTIDE SEQUENCE [LARGE SCALE GENOMIC DNA]</scope>
    <source>
        <strain evidence="2 3">RB6PN23</strain>
    </source>
</reference>
<evidence type="ECO:0000313" key="2">
    <source>
        <dbReference type="EMBL" id="MDF3288838.1"/>
    </source>
</evidence>
<dbReference type="CDD" id="cd00093">
    <property type="entry name" value="HTH_XRE"/>
    <property type="match status" value="1"/>
</dbReference>
<dbReference type="Gene3D" id="1.10.260.40">
    <property type="entry name" value="lambda repressor-like DNA-binding domains"/>
    <property type="match status" value="1"/>
</dbReference>
<dbReference type="SUPFAM" id="SSF47413">
    <property type="entry name" value="lambda repressor-like DNA-binding domains"/>
    <property type="match status" value="1"/>
</dbReference>
<dbReference type="SMART" id="SM00530">
    <property type="entry name" value="HTH_XRE"/>
    <property type="match status" value="1"/>
</dbReference>
<accession>A0ABT5ZG91</accession>
<proteinExistence type="predicted"/>
<organism evidence="2 3">
    <name type="scientific">Streptomyces silvisoli</name>
    <dbReference type="NCBI Taxonomy" id="3034235"/>
    <lineage>
        <taxon>Bacteria</taxon>
        <taxon>Bacillati</taxon>
        <taxon>Actinomycetota</taxon>
        <taxon>Actinomycetes</taxon>
        <taxon>Kitasatosporales</taxon>
        <taxon>Streptomycetaceae</taxon>
        <taxon>Streptomyces</taxon>
    </lineage>
</organism>
<sequence>MDRTALADFLRRRRAGLAPVDVGLAAGPRRRTPGLRREEVARLADMSADYYTRLEQGRAPRPSRRVLAALSRALRLTDGERDHLFRLAGEEPPDDRGSGEHVSPGMLLILDRLADTPAQVVNGIGDVLARNALAAALLGDDSNLPPERRNIILRHFTDPAARELLAPPDLLAHSRAHVARLRTALAARHQDARAAALVARLRTASPEFADLWDHPEPAPRHRNSLRLRHPVVGALELAREALLSEEGGQRLIVYTARPGSDSYERLRLLRVVGLEDFAASTN</sequence>